<sequence>MSLQNSQKTELPFLAGLGSSGEPVFESLEVEILLDNPDLVRLMKSPLLTRSLAAGDTLKVLNPETAEYEIISRSGNLCIRVFDATEKLEMEQNLTSNLEKLGGSLDLQTERALVYSIHVSIGFQTIEKLFNDACGDNPDTVWYYGNVYDPEDGITPLEWWLDFDPQK</sequence>
<reference evidence="1 2" key="1">
    <citation type="submission" date="2017-08" db="EMBL/GenBank/DDBJ databases">
        <title>Fine stratification of microbial communities through a metagenomic profile of the photic zone.</title>
        <authorList>
            <person name="Haro-Moreno J.M."/>
            <person name="Lopez-Perez M."/>
            <person name="De La Torre J."/>
            <person name="Picazo A."/>
            <person name="Camacho A."/>
            <person name="Rodriguez-Valera F."/>
        </authorList>
    </citation>
    <scope>NUCLEOTIDE SEQUENCE [LARGE SCALE GENOMIC DNA]</scope>
    <source>
        <strain evidence="1">MED-G28</strain>
    </source>
</reference>
<dbReference type="AlphaFoldDB" id="A0A2A5WDG0"/>
<comment type="caution">
    <text evidence="1">The sequence shown here is derived from an EMBL/GenBank/DDBJ whole genome shotgun (WGS) entry which is preliminary data.</text>
</comment>
<dbReference type="Proteomes" id="UP000219329">
    <property type="component" value="Unassembled WGS sequence"/>
</dbReference>
<accession>A0A2A5WDG0</accession>
<dbReference type="Pfam" id="PF14085">
    <property type="entry name" value="DUF4265"/>
    <property type="match status" value="1"/>
</dbReference>
<dbReference type="EMBL" id="NTJZ01000003">
    <property type="protein sequence ID" value="PDH34509.1"/>
    <property type="molecule type" value="Genomic_DNA"/>
</dbReference>
<organism evidence="1 2">
    <name type="scientific">OM182 bacterium MED-G28</name>
    <dbReference type="NCBI Taxonomy" id="1986256"/>
    <lineage>
        <taxon>Bacteria</taxon>
        <taxon>Pseudomonadati</taxon>
        <taxon>Pseudomonadota</taxon>
        <taxon>Gammaproteobacteria</taxon>
        <taxon>OMG group</taxon>
        <taxon>OM182 clade</taxon>
    </lineage>
</organism>
<protein>
    <submittedName>
        <fullName evidence="1">Phosphotyrosine protein phosphatase</fullName>
    </submittedName>
</protein>
<name>A0A2A5WDG0_9GAMM</name>
<gene>
    <name evidence="1" type="ORF">CNF02_03890</name>
</gene>
<dbReference type="InterPro" id="IPR025361">
    <property type="entry name" value="DUF4265"/>
</dbReference>
<evidence type="ECO:0000313" key="1">
    <source>
        <dbReference type="EMBL" id="PDH34509.1"/>
    </source>
</evidence>
<proteinExistence type="predicted"/>
<evidence type="ECO:0000313" key="2">
    <source>
        <dbReference type="Proteomes" id="UP000219329"/>
    </source>
</evidence>